<keyword evidence="2" id="KW-1185">Reference proteome</keyword>
<dbReference type="AlphaFoldDB" id="A0A8H4QPI9"/>
<organism evidence="1 2">
    <name type="scientific">Agrocybe pediades</name>
    <dbReference type="NCBI Taxonomy" id="84607"/>
    <lineage>
        <taxon>Eukaryota</taxon>
        <taxon>Fungi</taxon>
        <taxon>Dikarya</taxon>
        <taxon>Basidiomycota</taxon>
        <taxon>Agaricomycotina</taxon>
        <taxon>Agaricomycetes</taxon>
        <taxon>Agaricomycetidae</taxon>
        <taxon>Agaricales</taxon>
        <taxon>Agaricineae</taxon>
        <taxon>Strophariaceae</taxon>
        <taxon>Agrocybe</taxon>
    </lineage>
</organism>
<evidence type="ECO:0000313" key="2">
    <source>
        <dbReference type="Proteomes" id="UP000521872"/>
    </source>
</evidence>
<accession>A0A8H4QPI9</accession>
<dbReference type="Proteomes" id="UP000521872">
    <property type="component" value="Unassembled WGS sequence"/>
</dbReference>
<name>A0A8H4QPI9_9AGAR</name>
<comment type="caution">
    <text evidence="1">The sequence shown here is derived from an EMBL/GenBank/DDBJ whole genome shotgun (WGS) entry which is preliminary data.</text>
</comment>
<reference evidence="1 2" key="1">
    <citation type="submission" date="2019-12" db="EMBL/GenBank/DDBJ databases">
        <authorList>
            <person name="Floudas D."/>
            <person name="Bentzer J."/>
            <person name="Ahren D."/>
            <person name="Johansson T."/>
            <person name="Persson P."/>
            <person name="Tunlid A."/>
        </authorList>
    </citation>
    <scope>NUCLEOTIDE SEQUENCE [LARGE SCALE GENOMIC DNA]</scope>
    <source>
        <strain evidence="1 2">CBS 102.39</strain>
    </source>
</reference>
<protein>
    <submittedName>
        <fullName evidence="1">Uncharacterized protein</fullName>
    </submittedName>
</protein>
<evidence type="ECO:0000313" key="1">
    <source>
        <dbReference type="EMBL" id="KAF4614425.1"/>
    </source>
</evidence>
<gene>
    <name evidence="1" type="ORF">D9613_003338</name>
</gene>
<dbReference type="EMBL" id="JAACJL010000044">
    <property type="protein sequence ID" value="KAF4614425.1"/>
    <property type="molecule type" value="Genomic_DNA"/>
</dbReference>
<sequence length="160" mass="18052">MPALLPNKFMLSEHESYPDDSSDKEVWIQAQGLSYKGYGDRHVLIYFCNSGGEVPFWQIIQLSGQASNYAYYSPVVQKHSMESMKDVNMNISLGTMTRAQRDQMLALAEAIKFNPKSTVNGCRVWTRDLLSAMVAAGLITQEKFEEIDKAIPLVKRVPEV</sequence>
<proteinExistence type="predicted"/>